<reference evidence="4" key="1">
    <citation type="journal article" date="2020" name="Stud. Mycol.">
        <title>101 Dothideomycetes genomes: a test case for predicting lifestyles and emergence of pathogens.</title>
        <authorList>
            <person name="Haridas S."/>
            <person name="Albert R."/>
            <person name="Binder M."/>
            <person name="Bloem J."/>
            <person name="Labutti K."/>
            <person name="Salamov A."/>
            <person name="Andreopoulos B."/>
            <person name="Baker S."/>
            <person name="Barry K."/>
            <person name="Bills G."/>
            <person name="Bluhm B."/>
            <person name="Cannon C."/>
            <person name="Castanera R."/>
            <person name="Culley D."/>
            <person name="Daum C."/>
            <person name="Ezra D."/>
            <person name="Gonzalez J."/>
            <person name="Henrissat B."/>
            <person name="Kuo A."/>
            <person name="Liang C."/>
            <person name="Lipzen A."/>
            <person name="Lutzoni F."/>
            <person name="Magnuson J."/>
            <person name="Mondo S."/>
            <person name="Nolan M."/>
            <person name="Ohm R."/>
            <person name="Pangilinan J."/>
            <person name="Park H.-J."/>
            <person name="Ramirez L."/>
            <person name="Alfaro M."/>
            <person name="Sun H."/>
            <person name="Tritt A."/>
            <person name="Yoshinaga Y."/>
            <person name="Zwiers L.-H."/>
            <person name="Turgeon B."/>
            <person name="Goodwin S."/>
            <person name="Spatafora J."/>
            <person name="Crous P."/>
            <person name="Grigoriev I."/>
        </authorList>
    </citation>
    <scope>NUCLEOTIDE SEQUENCE</scope>
    <source>
        <strain evidence="4">CBS 113818</strain>
    </source>
</reference>
<evidence type="ECO:0000313" key="4">
    <source>
        <dbReference type="EMBL" id="KAF2818659.1"/>
    </source>
</evidence>
<evidence type="ECO:0000256" key="2">
    <source>
        <dbReference type="SAM" id="Phobius"/>
    </source>
</evidence>
<keyword evidence="2" id="KW-1133">Transmembrane helix</keyword>
<dbReference type="EMBL" id="MU006250">
    <property type="protein sequence ID" value="KAF2818659.1"/>
    <property type="molecule type" value="Genomic_DNA"/>
</dbReference>
<organism evidence="4 5">
    <name type="scientific">Ophiobolus disseminans</name>
    <dbReference type="NCBI Taxonomy" id="1469910"/>
    <lineage>
        <taxon>Eukaryota</taxon>
        <taxon>Fungi</taxon>
        <taxon>Dikarya</taxon>
        <taxon>Ascomycota</taxon>
        <taxon>Pezizomycotina</taxon>
        <taxon>Dothideomycetes</taxon>
        <taxon>Pleosporomycetidae</taxon>
        <taxon>Pleosporales</taxon>
        <taxon>Pleosporineae</taxon>
        <taxon>Phaeosphaeriaceae</taxon>
        <taxon>Ophiobolus</taxon>
    </lineage>
</organism>
<sequence length="562" mass="59338">MSSSHLYFLLSFSTLIWPALSADCQPKALSVPYKSNRIVTGAEPRGVLWQIGGPTPQNITLMPSAWGNDTYVWSTGYAGCPGGSSASFCATYRGGIYDRTSSETETVGANMVPHISDNTVANWTRDDVKMLDGTSMPQYEFGQLTKSINSYVHKGELGLGRDSSFLKYLSDRKNVSSRSYSFFWGNEVTSEPRDGSLTLGGYDSALIAEGSNLTTTFTDEVKCKEGLIVSMTSLTLKTKEGGTQDAWAGLDNLRVCVIAATSNIMTIPAQYWDPIEAIMGVTRVTARNGTSDAHFYNTTLVTPASATYSGDMVVGINDAMTVTIPNNQLFFDERVISTSGTIDTRATSKQIPIVRIAPGDGMMPRIGGMFFSSAVLTVNHDKNEFTISQAQSKSAPAKIMAIDSVNNCIALVEVAAAKTTPNTPQSSTGANGGNGSSSNTGSSSNPNPSTSSSSSSLSTGAKAGIAIGAIASIALLAAFAFILWRRRRAAASPHPSELPAYGALEPPVEKYAHNAQELYAEQGYELTGGSKGGPNVYAHELEGEGRGGVAEVGGGDVRGVAK</sequence>
<evidence type="ECO:0000256" key="3">
    <source>
        <dbReference type="SAM" id="SignalP"/>
    </source>
</evidence>
<keyword evidence="5" id="KW-1185">Reference proteome</keyword>
<feature type="signal peptide" evidence="3">
    <location>
        <begin position="1"/>
        <end position="21"/>
    </location>
</feature>
<accession>A0A6A6ZD73</accession>
<evidence type="ECO:0008006" key="6">
    <source>
        <dbReference type="Google" id="ProtNLM"/>
    </source>
</evidence>
<dbReference type="InterPro" id="IPR021109">
    <property type="entry name" value="Peptidase_aspartic_dom_sf"/>
</dbReference>
<dbReference type="Proteomes" id="UP000799424">
    <property type="component" value="Unassembled WGS sequence"/>
</dbReference>
<feature type="transmembrane region" description="Helical" evidence="2">
    <location>
        <begin position="463"/>
        <end position="484"/>
    </location>
</feature>
<keyword evidence="2" id="KW-0472">Membrane</keyword>
<name>A0A6A6ZD73_9PLEO</name>
<evidence type="ECO:0000313" key="5">
    <source>
        <dbReference type="Proteomes" id="UP000799424"/>
    </source>
</evidence>
<keyword evidence="2" id="KW-0812">Transmembrane</keyword>
<proteinExistence type="predicted"/>
<feature type="compositionally biased region" description="Low complexity" evidence="1">
    <location>
        <begin position="436"/>
        <end position="457"/>
    </location>
</feature>
<evidence type="ECO:0000256" key="1">
    <source>
        <dbReference type="SAM" id="MobiDB-lite"/>
    </source>
</evidence>
<feature type="chain" id="PRO_5025434302" description="Peptidase A1 domain-containing protein" evidence="3">
    <location>
        <begin position="22"/>
        <end position="562"/>
    </location>
</feature>
<protein>
    <recommendedName>
        <fullName evidence="6">Peptidase A1 domain-containing protein</fullName>
    </recommendedName>
</protein>
<dbReference type="OrthoDB" id="5361565at2759"/>
<feature type="region of interest" description="Disordered" evidence="1">
    <location>
        <begin position="419"/>
        <end position="457"/>
    </location>
</feature>
<keyword evidence="3" id="KW-0732">Signal</keyword>
<dbReference type="Gene3D" id="2.40.70.10">
    <property type="entry name" value="Acid Proteases"/>
    <property type="match status" value="1"/>
</dbReference>
<dbReference type="SUPFAM" id="SSF50630">
    <property type="entry name" value="Acid proteases"/>
    <property type="match status" value="1"/>
</dbReference>
<dbReference type="AlphaFoldDB" id="A0A6A6ZD73"/>
<gene>
    <name evidence="4" type="ORF">CC86DRAFT_364038</name>
</gene>